<evidence type="ECO:0000259" key="4">
    <source>
        <dbReference type="Pfam" id="PF23361"/>
    </source>
</evidence>
<keyword evidence="7" id="KW-1185">Reference proteome</keyword>
<evidence type="ECO:0000259" key="5">
    <source>
        <dbReference type="Pfam" id="PF23743"/>
    </source>
</evidence>
<dbReference type="Pfam" id="PF23349">
    <property type="entry name" value="BBS7_hp"/>
    <property type="match status" value="1"/>
</dbReference>
<dbReference type="GO" id="GO:0043005">
    <property type="term" value="C:neuron projection"/>
    <property type="evidence" value="ECO:0007669"/>
    <property type="project" value="TreeGrafter"/>
</dbReference>
<dbReference type="GO" id="GO:0016020">
    <property type="term" value="C:membrane"/>
    <property type="evidence" value="ECO:0007669"/>
    <property type="project" value="TreeGrafter"/>
</dbReference>
<reference evidence="6" key="1">
    <citation type="submission" date="2023-06" db="EMBL/GenBank/DDBJ databases">
        <authorList>
            <person name="Delattre M."/>
        </authorList>
    </citation>
    <scope>NUCLEOTIDE SEQUENCE</scope>
    <source>
        <strain evidence="6">AF72</strain>
    </source>
</reference>
<accession>A0AA36D2P6</accession>
<keyword evidence="1" id="KW-0175">Coiled coil</keyword>
<protein>
    <recommendedName>
        <fullName evidence="8">Bardet-Biedl syndrome 7 protein</fullName>
    </recommendedName>
</protein>
<dbReference type="GO" id="GO:0036064">
    <property type="term" value="C:ciliary basal body"/>
    <property type="evidence" value="ECO:0007669"/>
    <property type="project" value="TreeGrafter"/>
</dbReference>
<dbReference type="InterPro" id="IPR056332">
    <property type="entry name" value="Beta-prop_BBS7"/>
</dbReference>
<evidence type="ECO:0000313" key="7">
    <source>
        <dbReference type="Proteomes" id="UP001177023"/>
    </source>
</evidence>
<dbReference type="PANTHER" id="PTHR16074">
    <property type="entry name" value="BARDET-BIEDL SYNDROME 7 PROTEIN"/>
    <property type="match status" value="1"/>
</dbReference>
<feature type="domain" description="BBS7 platform" evidence="4">
    <location>
        <begin position="500"/>
        <end position="548"/>
    </location>
</feature>
<organism evidence="6 7">
    <name type="scientific">Mesorhabditis spiculigera</name>
    <dbReference type="NCBI Taxonomy" id="96644"/>
    <lineage>
        <taxon>Eukaryota</taxon>
        <taxon>Metazoa</taxon>
        <taxon>Ecdysozoa</taxon>
        <taxon>Nematoda</taxon>
        <taxon>Chromadorea</taxon>
        <taxon>Rhabditida</taxon>
        <taxon>Rhabditina</taxon>
        <taxon>Rhabditomorpha</taxon>
        <taxon>Rhabditoidea</taxon>
        <taxon>Rhabditidae</taxon>
        <taxon>Mesorhabditinae</taxon>
        <taxon>Mesorhabditis</taxon>
    </lineage>
</organism>
<dbReference type="PANTHER" id="PTHR16074:SF4">
    <property type="entry name" value="BARDET-BIEDL SYNDROME 7 PROTEIN"/>
    <property type="match status" value="1"/>
</dbReference>
<feature type="domain" description="BBS7 beta-propeller" evidence="5">
    <location>
        <begin position="50"/>
        <end position="320"/>
    </location>
</feature>
<dbReference type="EMBL" id="CATQJA010002654">
    <property type="protein sequence ID" value="CAJ0578829.1"/>
    <property type="molecule type" value="Genomic_DNA"/>
</dbReference>
<evidence type="ECO:0008006" key="8">
    <source>
        <dbReference type="Google" id="ProtNLM"/>
    </source>
</evidence>
<sequence length="674" mass="75230">MLEINLNRTDFAQVGTTSRNCMRVIPVDKAELRKKGRGLDKASLCILFVQIVVGSQNGCIICICRKHNDTQIVYKTLPGPPIEAVCLGGALGTVQDKVFVAAENAVRGISKKGKQFFNFETNMAEHAKKMFIYGVDLVLCGKKSYNHYHDCVDTNYVLCNEEIHDVVVLTTEGAWGSRGFSAVLACNDSTIKVVEGSKVDYEIPINDIPYTLYLFNGDGGYNHQMVLYGTKGGRLGLVEVPAGSGNVLWEIETSSASPITCMTSYALSGNTVPDVIIGKEDGFVEQCDESITGLSCGRVSNEDVDEIIVCTFTGWLFSLSRQAFGAPAAPNEKGKLPPTQPIHVKVQQLKNELDELEAKVTEERNRYEELTRKGGKTTAFVPHFQVHDSFAFNNHYGCYVLCLELVIPIDYVVIQSEVPLKLIEADKNTAVISHTDPEGSGGWKIMATYRCQANTTRIELRIRVGDGLSGDLRVFVCPKIHPKMCQSRLYEIKPLATYGRSVVNGGTQLQVVYSRGSIEFLSDSMSAIAIIRENISEELTRRQIKAATRCQLDEKSVNHCLQLLHPKIAELHEIERRQKFIMALKELEANNEQINEWLCDEYKAMLKTQGAILEQARDEPIEDNYIIGVYEDLLIYRGVLNGYNARGRIPALHELLLRDYTLENVKEFFSIDKP</sequence>
<feature type="domain" description="BBS7 GAE" evidence="3">
    <location>
        <begin position="382"/>
        <end position="490"/>
    </location>
</feature>
<dbReference type="InterPro" id="IPR056334">
    <property type="entry name" value="BBS7_GAE_dom"/>
</dbReference>
<evidence type="ECO:0000313" key="6">
    <source>
        <dbReference type="EMBL" id="CAJ0578829.1"/>
    </source>
</evidence>
<dbReference type="GO" id="GO:0005930">
    <property type="term" value="C:axoneme"/>
    <property type="evidence" value="ECO:0007669"/>
    <property type="project" value="TreeGrafter"/>
</dbReference>
<feature type="coiled-coil region" evidence="1">
    <location>
        <begin position="346"/>
        <end position="373"/>
    </location>
</feature>
<dbReference type="InterPro" id="IPR056335">
    <property type="entry name" value="BBS7_hairpin"/>
</dbReference>
<proteinExistence type="predicted"/>
<feature type="non-terminal residue" evidence="6">
    <location>
        <position position="1"/>
    </location>
</feature>
<evidence type="ECO:0000259" key="3">
    <source>
        <dbReference type="Pfam" id="PF23360"/>
    </source>
</evidence>
<gene>
    <name evidence="6" type="ORF">MSPICULIGERA_LOCUS17070</name>
</gene>
<dbReference type="InterPro" id="IPR056333">
    <property type="entry name" value="BBS7_pf_dom"/>
</dbReference>
<name>A0AA36D2P6_9BILA</name>
<comment type="caution">
    <text evidence="6">The sequence shown here is derived from an EMBL/GenBank/DDBJ whole genome shotgun (WGS) entry which is preliminary data.</text>
</comment>
<dbReference type="GO" id="GO:0034464">
    <property type="term" value="C:BBSome"/>
    <property type="evidence" value="ECO:0007669"/>
    <property type="project" value="TreeGrafter"/>
</dbReference>
<dbReference type="Pfam" id="PF23361">
    <property type="entry name" value="BBS7_pf"/>
    <property type="match status" value="1"/>
</dbReference>
<dbReference type="Proteomes" id="UP001177023">
    <property type="component" value="Unassembled WGS sequence"/>
</dbReference>
<feature type="domain" description="BBS7 helical hairpin" evidence="2">
    <location>
        <begin position="554"/>
        <end position="669"/>
    </location>
</feature>
<dbReference type="AlphaFoldDB" id="A0AA36D2P6"/>
<dbReference type="Pfam" id="PF23360">
    <property type="entry name" value="BBS7_GAE"/>
    <property type="match status" value="1"/>
</dbReference>
<dbReference type="GO" id="GO:0060271">
    <property type="term" value="P:cilium assembly"/>
    <property type="evidence" value="ECO:0007669"/>
    <property type="project" value="TreeGrafter"/>
</dbReference>
<dbReference type="Pfam" id="PF23743">
    <property type="entry name" value="Beta-prop_BBS7"/>
    <property type="match status" value="1"/>
</dbReference>
<evidence type="ECO:0000256" key="1">
    <source>
        <dbReference type="SAM" id="Coils"/>
    </source>
</evidence>
<dbReference type="GO" id="GO:0008104">
    <property type="term" value="P:intracellular protein localization"/>
    <property type="evidence" value="ECO:0007669"/>
    <property type="project" value="TreeGrafter"/>
</dbReference>
<evidence type="ECO:0000259" key="2">
    <source>
        <dbReference type="Pfam" id="PF23349"/>
    </source>
</evidence>